<evidence type="ECO:0000313" key="2">
    <source>
        <dbReference type="Proteomes" id="UP000076722"/>
    </source>
</evidence>
<organism evidence="1 2">
    <name type="scientific">Sistotremastrum niveocremeum HHB9708</name>
    <dbReference type="NCBI Taxonomy" id="1314777"/>
    <lineage>
        <taxon>Eukaryota</taxon>
        <taxon>Fungi</taxon>
        <taxon>Dikarya</taxon>
        <taxon>Basidiomycota</taxon>
        <taxon>Agaricomycotina</taxon>
        <taxon>Agaricomycetes</taxon>
        <taxon>Sistotremastrales</taxon>
        <taxon>Sistotremastraceae</taxon>
        <taxon>Sertulicium</taxon>
        <taxon>Sertulicium niveocremeum</taxon>
    </lineage>
</organism>
<proteinExistence type="predicted"/>
<dbReference type="EMBL" id="KV419397">
    <property type="protein sequence ID" value="KZS97200.1"/>
    <property type="molecule type" value="Genomic_DNA"/>
</dbReference>
<evidence type="ECO:0008006" key="3">
    <source>
        <dbReference type="Google" id="ProtNLM"/>
    </source>
</evidence>
<dbReference type="AlphaFoldDB" id="A0A164YSN2"/>
<dbReference type="Gene3D" id="3.80.10.10">
    <property type="entry name" value="Ribonuclease Inhibitor"/>
    <property type="match status" value="1"/>
</dbReference>
<accession>A0A164YSN2</accession>
<keyword evidence="2" id="KW-1185">Reference proteome</keyword>
<sequence length="409" mass="45883">MRFPPELCGKIAQDIRDSDWELHEHAPDIEQWKDENATLYALSLVSKVWRAETIRHLWSGIILSEGIDDVSDGGPSERLISRILASCNASKHNVAPYIRRLYVEGTCNEMEESDVISGICDFLTTCSRIHYLRLEFHAHPRRLMVLRTLSSLRFPHLKTFHLAVAEAENKESEHLSDFLLVHPGIQLLRLEGLSRMLESQFQSLREKCPLPALEKIVTDILSLPILSSSSPVKTIECIPSLSAGSHSAGTGAFIWALSRLAHPLPNVTELVIHRGGFEVDSVVLPGLGHFFPSLQVLDGVSVSELFFRLMGSVDRRVSPSDSILPELRTLVVYEIYGRDGKSYNQDVAFATPTYTTIRKAMKALPLHFPAIMSAKYVKEGHKSLQLTTSNCIRMQFLEDGTVDESKRNN</sequence>
<protein>
    <recommendedName>
        <fullName evidence="3">F-box domain-containing protein</fullName>
    </recommendedName>
</protein>
<reference evidence="1 2" key="1">
    <citation type="journal article" date="2016" name="Mol. Biol. Evol.">
        <title>Comparative Genomics of Early-Diverging Mushroom-Forming Fungi Provides Insights into the Origins of Lignocellulose Decay Capabilities.</title>
        <authorList>
            <person name="Nagy L.G."/>
            <person name="Riley R."/>
            <person name="Tritt A."/>
            <person name="Adam C."/>
            <person name="Daum C."/>
            <person name="Floudas D."/>
            <person name="Sun H."/>
            <person name="Yadav J.S."/>
            <person name="Pangilinan J."/>
            <person name="Larsson K.H."/>
            <person name="Matsuura K."/>
            <person name="Barry K."/>
            <person name="Labutti K."/>
            <person name="Kuo R."/>
            <person name="Ohm R.A."/>
            <person name="Bhattacharya S.S."/>
            <person name="Shirouzu T."/>
            <person name="Yoshinaga Y."/>
            <person name="Martin F.M."/>
            <person name="Grigoriev I.V."/>
            <person name="Hibbett D.S."/>
        </authorList>
    </citation>
    <scope>NUCLEOTIDE SEQUENCE [LARGE SCALE GENOMIC DNA]</scope>
    <source>
        <strain evidence="1 2">HHB9708</strain>
    </source>
</reference>
<dbReference type="Proteomes" id="UP000076722">
    <property type="component" value="Unassembled WGS sequence"/>
</dbReference>
<gene>
    <name evidence="1" type="ORF">SISNIDRAFT_493408</name>
</gene>
<name>A0A164YSN2_9AGAM</name>
<evidence type="ECO:0000313" key="1">
    <source>
        <dbReference type="EMBL" id="KZS97200.1"/>
    </source>
</evidence>
<dbReference type="InterPro" id="IPR032675">
    <property type="entry name" value="LRR_dom_sf"/>
</dbReference>